<dbReference type="GO" id="GO:0006952">
    <property type="term" value="P:defense response"/>
    <property type="evidence" value="ECO:0007669"/>
    <property type="project" value="UniProtKB-KW"/>
</dbReference>
<dbReference type="PANTHER" id="PTHR33377:SF54">
    <property type="entry name" value="OS01G0256300 PROTEIN"/>
    <property type="match status" value="1"/>
</dbReference>
<dbReference type="eggNOG" id="KOG4658">
    <property type="taxonomic scope" value="Eukaryota"/>
</dbReference>
<evidence type="ECO:0000259" key="7">
    <source>
        <dbReference type="Pfam" id="PF18052"/>
    </source>
</evidence>
<dbReference type="Pfam" id="PF18052">
    <property type="entry name" value="Rx_N"/>
    <property type="match status" value="1"/>
</dbReference>
<reference evidence="8" key="2">
    <citation type="submission" date="2018-05" db="EMBL/GenBank/DDBJ databases">
        <title>OmerRS3 (Oryza meridionalis Reference Sequence Version 3).</title>
        <authorList>
            <person name="Zhang J."/>
            <person name="Kudrna D."/>
            <person name="Lee S."/>
            <person name="Talag J."/>
            <person name="Welchert J."/>
            <person name="Wing R.A."/>
        </authorList>
    </citation>
    <scope>NUCLEOTIDE SEQUENCE [LARGE SCALE GENOMIC DNA]</scope>
    <source>
        <strain evidence="8">cv. OR44</strain>
    </source>
</reference>
<evidence type="ECO:0000313" key="9">
    <source>
        <dbReference type="Proteomes" id="UP000008021"/>
    </source>
</evidence>
<keyword evidence="4" id="KW-0547">Nucleotide-binding</keyword>
<dbReference type="SUPFAM" id="SSF52540">
    <property type="entry name" value="P-loop containing nucleoside triphosphate hydrolases"/>
    <property type="match status" value="1"/>
</dbReference>
<dbReference type="STRING" id="40149.A0A0E0C047"/>
<keyword evidence="2" id="KW-0433">Leucine-rich repeat</keyword>
<dbReference type="HOGENOM" id="CLU_001090_4_0_1"/>
<keyword evidence="5" id="KW-0611">Plant defense</keyword>
<feature type="region of interest" description="Disordered" evidence="6">
    <location>
        <begin position="509"/>
        <end position="533"/>
    </location>
</feature>
<dbReference type="Gramene" id="OMERI01G09770.1">
    <property type="protein sequence ID" value="OMERI01G09770.1"/>
    <property type="gene ID" value="OMERI01G09770"/>
</dbReference>
<accession>A0A0E0C047</accession>
<dbReference type="Proteomes" id="UP000008021">
    <property type="component" value="Chromosome 1"/>
</dbReference>
<evidence type="ECO:0000256" key="3">
    <source>
        <dbReference type="ARBA" id="ARBA00022737"/>
    </source>
</evidence>
<dbReference type="InterPro" id="IPR041118">
    <property type="entry name" value="Rx_N"/>
</dbReference>
<dbReference type="EnsemblPlants" id="OMERI01G09770.1">
    <property type="protein sequence ID" value="OMERI01G09770.1"/>
    <property type="gene ID" value="OMERI01G09770"/>
</dbReference>
<dbReference type="GO" id="GO:0000166">
    <property type="term" value="F:nucleotide binding"/>
    <property type="evidence" value="ECO:0007669"/>
    <property type="project" value="UniProtKB-KW"/>
</dbReference>
<evidence type="ECO:0000313" key="8">
    <source>
        <dbReference type="EnsemblPlants" id="OMERI01G09770.1"/>
    </source>
</evidence>
<organism evidence="8">
    <name type="scientific">Oryza meridionalis</name>
    <dbReference type="NCBI Taxonomy" id="40149"/>
    <lineage>
        <taxon>Eukaryota</taxon>
        <taxon>Viridiplantae</taxon>
        <taxon>Streptophyta</taxon>
        <taxon>Embryophyta</taxon>
        <taxon>Tracheophyta</taxon>
        <taxon>Spermatophyta</taxon>
        <taxon>Magnoliopsida</taxon>
        <taxon>Liliopsida</taxon>
        <taxon>Poales</taxon>
        <taxon>Poaceae</taxon>
        <taxon>BOP clade</taxon>
        <taxon>Oryzoideae</taxon>
        <taxon>Oryzeae</taxon>
        <taxon>Oryzinae</taxon>
        <taxon>Oryza</taxon>
    </lineage>
</organism>
<dbReference type="InterPro" id="IPR027417">
    <property type="entry name" value="P-loop_NTPase"/>
</dbReference>
<keyword evidence="9" id="KW-1185">Reference proteome</keyword>
<reference evidence="8" key="1">
    <citation type="submission" date="2015-04" db="UniProtKB">
        <authorList>
            <consortium name="EnsemblPlants"/>
        </authorList>
    </citation>
    <scope>IDENTIFICATION</scope>
</reference>
<evidence type="ECO:0000256" key="5">
    <source>
        <dbReference type="ARBA" id="ARBA00022821"/>
    </source>
</evidence>
<evidence type="ECO:0000256" key="2">
    <source>
        <dbReference type="ARBA" id="ARBA00022614"/>
    </source>
</evidence>
<comment type="similarity">
    <text evidence="1">Belongs to the disease resistance NB-LRR family.</text>
</comment>
<dbReference type="AlphaFoldDB" id="A0A0E0C047"/>
<protein>
    <recommendedName>
        <fullName evidence="7">Disease resistance N-terminal domain-containing protein</fullName>
    </recommendedName>
</protein>
<feature type="domain" description="Disease resistance N-terminal" evidence="7">
    <location>
        <begin position="9"/>
        <end position="98"/>
    </location>
</feature>
<proteinExistence type="inferred from homology"/>
<name>A0A0E0C047_9ORYZ</name>
<sequence length="533" mass="59458">MDVLLSAVASDLIGRLISFLISKYQQPAAAAADGARLQRALLRARVILEEAEGRQVTSLAVLRQLRQLRWEMCQSAYALDALMIRAAAAASCRRRRRRRRCQPLLLSLGGDGDVATVVESLEAALGGAKELVVLLAGCPRLTRHPYDAYLFMERCMFGRQVEKEQVVDFLLRPACSSAGDPNPGVLPVVGGREVGKRTLVEHVCIDERVRQHFAKIHRLSSDDLTAAGDEDEYRRFGIDPSSRCLVVVDLVGDVDEEPWRRLCACLVVVDLVGDVDEEPWRRLCASVRRDSKVIVICRTAEHAARLGTAPRPVAIDKLRRPELWYFFRALAFGAADPEYLPAEMVAIAAKLFETNRDFAVFTALNTLAALLRADMALHSWRRLARVLGESANLRLLSDAAHGGRRERYGEEEDLYICRPSMDAPHCLFYDRRKMPTPTPAGGGGERLPTVTMQDLLTGRVVPGVDAVRFDVLVWQSPIPPYCSYVRTCEMDRDRHVVVVAAASGGKRLEKRRQRATLDQEWNKKKREAARPGG</sequence>
<dbReference type="PANTHER" id="PTHR33377">
    <property type="entry name" value="OS10G0134700 PROTEIN-RELATED"/>
    <property type="match status" value="1"/>
</dbReference>
<evidence type="ECO:0000256" key="4">
    <source>
        <dbReference type="ARBA" id="ARBA00022741"/>
    </source>
</evidence>
<evidence type="ECO:0000256" key="1">
    <source>
        <dbReference type="ARBA" id="ARBA00008894"/>
    </source>
</evidence>
<keyword evidence="3" id="KW-0677">Repeat</keyword>
<evidence type="ECO:0000256" key="6">
    <source>
        <dbReference type="SAM" id="MobiDB-lite"/>
    </source>
</evidence>